<name>A0A9N9VGF4_9HYPO</name>
<proteinExistence type="predicted"/>
<dbReference type="AlphaFoldDB" id="A0A9N9VGF4"/>
<keyword evidence="2" id="KW-1185">Reference proteome</keyword>
<protein>
    <submittedName>
        <fullName evidence="1">Uncharacterized protein</fullName>
    </submittedName>
</protein>
<accession>A0A9N9VGF4</accession>
<reference evidence="1" key="1">
    <citation type="submission" date="2021-10" db="EMBL/GenBank/DDBJ databases">
        <authorList>
            <person name="Piombo E."/>
        </authorList>
    </citation>
    <scope>NUCLEOTIDE SEQUENCE</scope>
</reference>
<dbReference type="OrthoDB" id="2963168at2759"/>
<evidence type="ECO:0000313" key="2">
    <source>
        <dbReference type="Proteomes" id="UP000696573"/>
    </source>
</evidence>
<dbReference type="EMBL" id="CABFNQ020000689">
    <property type="protein sequence ID" value="CAH0023062.1"/>
    <property type="molecule type" value="Genomic_DNA"/>
</dbReference>
<evidence type="ECO:0000313" key="1">
    <source>
        <dbReference type="EMBL" id="CAH0023062.1"/>
    </source>
</evidence>
<gene>
    <name evidence="1" type="ORF">CRHIZ90672A_00014229</name>
</gene>
<sequence length="130" mass="14936">MEVFGIDFEAPALLGKPKKKLIEFTKNNKRIEALEKEMAGLTEAVLEYDFSSKQLKWYEDKETKSSFWLWYLNGDLVRVLSASAVIEFSEKDLVHVALWVANKAQLWLTAQDSSPLLDFVEGLDEDTYVL</sequence>
<comment type="caution">
    <text evidence="1">The sequence shown here is derived from an EMBL/GenBank/DDBJ whole genome shotgun (WGS) entry which is preliminary data.</text>
</comment>
<organism evidence="1 2">
    <name type="scientific">Clonostachys rhizophaga</name>
    <dbReference type="NCBI Taxonomy" id="160324"/>
    <lineage>
        <taxon>Eukaryota</taxon>
        <taxon>Fungi</taxon>
        <taxon>Dikarya</taxon>
        <taxon>Ascomycota</taxon>
        <taxon>Pezizomycotina</taxon>
        <taxon>Sordariomycetes</taxon>
        <taxon>Hypocreomycetidae</taxon>
        <taxon>Hypocreales</taxon>
        <taxon>Bionectriaceae</taxon>
        <taxon>Clonostachys</taxon>
    </lineage>
</organism>
<dbReference type="Proteomes" id="UP000696573">
    <property type="component" value="Unassembled WGS sequence"/>
</dbReference>